<sequence>MKYSAFISYSHDQDSKLAPFLEKGLEQFAKPTFKRRALNIFRDSNDLSASPNLWGKIVEALNESDYFIFLASPAAAQSIWCKKEVEHWMANKSMDNFLVVLTEGELEWEEASNDFNWGKTNALPKNLSGSLKNEPLYVDFRGEKKVAELHLDNASFQSKVVLLAATLHGKAVGDMVGEDVKQHRRTLRFRNSAIAVLTAFFIGAVILAFYAFQQKNIAVQEASKLKVSNYLSTAQFLYFTNKTEAFNVAFLGYRFSDSLEMENTEFSELLLKLLYDSSPMYIVDPDPELALQQRSIVKEVRELNGNSLVVNEESGFYDSVVFTKVSGELIPFNFYTPSEGIDFVSFSPKGKLIVIRDKAEISDTGEDIFTSHVNNAIYNMQGDLMAKSRGLFSRFVNYQSDVIVFDEDEDIILSLRNANYDDVIKADVFIKVRMDDERIISRESEHATAVAINKSGDEIAYGTEDGSIRLMKLRYGATQIAGDWTLSGHNGEAIIFLNFSEDQKYLVSESANFKRYWYLKESNKGILYPLVNQKSEVNPEKPSEKGTITAYADRYASSVNQRFEYVSENGDKIKFDTVHDLRRVNYSAFGKFYIGNSISILSPNSDYLLTQEGLFNTTNSLIIPIKFDPLARLGPYVSFSEDGRFLLVCNVMSTEDLEEFMIYLLDPDLILERMNTKPDVNGLVLKPQN</sequence>
<dbReference type="InterPro" id="IPR000157">
    <property type="entry name" value="TIR_dom"/>
</dbReference>
<feature type="transmembrane region" description="Helical" evidence="1">
    <location>
        <begin position="193"/>
        <end position="212"/>
    </location>
</feature>
<gene>
    <name evidence="3" type="ORF">BXY75_1222</name>
</gene>
<feature type="domain" description="TIR" evidence="2">
    <location>
        <begin position="1"/>
        <end position="126"/>
    </location>
</feature>
<keyword evidence="1" id="KW-0472">Membrane</keyword>
<dbReference type="RefSeq" id="WP_121906799.1">
    <property type="nucleotide sequence ID" value="NZ_REFC01000012.1"/>
</dbReference>
<keyword evidence="4" id="KW-1185">Reference proteome</keyword>
<evidence type="ECO:0000256" key="1">
    <source>
        <dbReference type="SAM" id="Phobius"/>
    </source>
</evidence>
<dbReference type="InterPro" id="IPR035897">
    <property type="entry name" value="Toll_tir_struct_dom_sf"/>
</dbReference>
<keyword evidence="1" id="KW-0812">Transmembrane</keyword>
<dbReference type="GO" id="GO:0007165">
    <property type="term" value="P:signal transduction"/>
    <property type="evidence" value="ECO:0007669"/>
    <property type="project" value="InterPro"/>
</dbReference>
<accession>A0A3L9Z1W4</accession>
<proteinExistence type="predicted"/>
<dbReference type="SUPFAM" id="SSF52200">
    <property type="entry name" value="Toll/Interleukin receptor TIR domain"/>
    <property type="match status" value="1"/>
</dbReference>
<evidence type="ECO:0000313" key="4">
    <source>
        <dbReference type="Proteomes" id="UP000271339"/>
    </source>
</evidence>
<comment type="caution">
    <text evidence="3">The sequence shown here is derived from an EMBL/GenBank/DDBJ whole genome shotgun (WGS) entry which is preliminary data.</text>
</comment>
<dbReference type="AlphaFoldDB" id="A0A3L9Z1W4"/>
<dbReference type="Gene3D" id="3.40.50.10140">
    <property type="entry name" value="Toll/interleukin-1 receptor homology (TIR) domain"/>
    <property type="match status" value="1"/>
</dbReference>
<dbReference type="InterPro" id="IPR015943">
    <property type="entry name" value="WD40/YVTN_repeat-like_dom_sf"/>
</dbReference>
<keyword evidence="1" id="KW-1133">Transmembrane helix</keyword>
<dbReference type="Pfam" id="PF13676">
    <property type="entry name" value="TIR_2"/>
    <property type="match status" value="1"/>
</dbReference>
<dbReference type="EMBL" id="REFC01000012">
    <property type="protein sequence ID" value="RMA64348.1"/>
    <property type="molecule type" value="Genomic_DNA"/>
</dbReference>
<dbReference type="SMART" id="SM00255">
    <property type="entry name" value="TIR"/>
    <property type="match status" value="1"/>
</dbReference>
<name>A0A3L9Z1W4_9FLAO</name>
<dbReference type="Gene3D" id="2.130.10.10">
    <property type="entry name" value="YVTN repeat-like/Quinoprotein amine dehydrogenase"/>
    <property type="match status" value="1"/>
</dbReference>
<protein>
    <submittedName>
        <fullName evidence="3">TIR domain-containing protein</fullName>
    </submittedName>
</protein>
<evidence type="ECO:0000313" key="3">
    <source>
        <dbReference type="EMBL" id="RMA64348.1"/>
    </source>
</evidence>
<reference evidence="3 4" key="1">
    <citation type="submission" date="2018-10" db="EMBL/GenBank/DDBJ databases">
        <title>Genomic Encyclopedia of Archaeal and Bacterial Type Strains, Phase II (KMG-II): from individual species to whole genera.</title>
        <authorList>
            <person name="Goeker M."/>
        </authorList>
    </citation>
    <scope>NUCLEOTIDE SEQUENCE [LARGE SCALE GENOMIC DNA]</scope>
    <source>
        <strain evidence="3 4">DSM 23424</strain>
    </source>
</reference>
<dbReference type="OrthoDB" id="1454815at2"/>
<evidence type="ECO:0000259" key="2">
    <source>
        <dbReference type="PROSITE" id="PS50104"/>
    </source>
</evidence>
<dbReference type="PROSITE" id="PS50104">
    <property type="entry name" value="TIR"/>
    <property type="match status" value="1"/>
</dbReference>
<dbReference type="SUPFAM" id="SSF82171">
    <property type="entry name" value="DPP6 N-terminal domain-like"/>
    <property type="match status" value="1"/>
</dbReference>
<organism evidence="3 4">
    <name type="scientific">Ulvibacter antarcticus</name>
    <dbReference type="NCBI Taxonomy" id="442714"/>
    <lineage>
        <taxon>Bacteria</taxon>
        <taxon>Pseudomonadati</taxon>
        <taxon>Bacteroidota</taxon>
        <taxon>Flavobacteriia</taxon>
        <taxon>Flavobacteriales</taxon>
        <taxon>Flavobacteriaceae</taxon>
        <taxon>Ulvibacter</taxon>
    </lineage>
</organism>
<dbReference type="Proteomes" id="UP000271339">
    <property type="component" value="Unassembled WGS sequence"/>
</dbReference>